<evidence type="ECO:0008006" key="5">
    <source>
        <dbReference type="Google" id="ProtNLM"/>
    </source>
</evidence>
<gene>
    <name evidence="3" type="ORF">C1J00_01870</name>
</gene>
<evidence type="ECO:0000313" key="4">
    <source>
        <dbReference type="Proteomes" id="UP000235943"/>
    </source>
</evidence>
<comment type="caution">
    <text evidence="3">The sequence shown here is derived from an EMBL/GenBank/DDBJ whole genome shotgun (WGS) entry which is preliminary data.</text>
</comment>
<sequence length="309" mass="33512">MKRAFTSVCAVAAVLSVAATGCTQQTGDGPAAATSATAAKNGPERELTDAEDFLIGKAEQLLVKKCMARHGYPYWIDTPLSAEESRASGFVNDDVPWAREHGYGGRIKQKVAASKKADRNLAYRAELPERKRAQYVATLAGGPESEALTVELPAGRTIESSTGGCEAAAQQELYGDWKTWFRADRIAGNLTPLYVPDLVADKRFTMALEAWSGCMARAGHDYSDPEEIRSDLPELTEGLTTAEAHTTEVKLAVAEATCARESSLARTARELERHYRDKLRGRYGEEMATRSRLQHAALARAKKITGSGS</sequence>
<name>A0A2N8TXV8_9ACTN</name>
<accession>A0A2N8TXV8</accession>
<proteinExistence type="predicted"/>
<evidence type="ECO:0000313" key="3">
    <source>
        <dbReference type="EMBL" id="PNG23841.1"/>
    </source>
</evidence>
<dbReference type="PROSITE" id="PS51257">
    <property type="entry name" value="PROKAR_LIPOPROTEIN"/>
    <property type="match status" value="1"/>
</dbReference>
<feature type="chain" id="PRO_5038556561" description="Lipoprotein" evidence="2">
    <location>
        <begin position="22"/>
        <end position="309"/>
    </location>
</feature>
<dbReference type="OrthoDB" id="4053327at2"/>
<protein>
    <recommendedName>
        <fullName evidence="5">Lipoprotein</fullName>
    </recommendedName>
</protein>
<keyword evidence="2" id="KW-0732">Signal</keyword>
<dbReference type="Proteomes" id="UP000235943">
    <property type="component" value="Unassembled WGS sequence"/>
</dbReference>
<dbReference type="RefSeq" id="WP_102907257.1">
    <property type="nucleotide sequence ID" value="NZ_POUC01000006.1"/>
</dbReference>
<feature type="signal peptide" evidence="2">
    <location>
        <begin position="1"/>
        <end position="21"/>
    </location>
</feature>
<dbReference type="AlphaFoldDB" id="A0A2N8TXV8"/>
<dbReference type="EMBL" id="POUC01000006">
    <property type="protein sequence ID" value="PNG23841.1"/>
    <property type="molecule type" value="Genomic_DNA"/>
</dbReference>
<feature type="region of interest" description="Disordered" evidence="1">
    <location>
        <begin position="23"/>
        <end position="43"/>
    </location>
</feature>
<reference evidence="3 4" key="1">
    <citation type="submission" date="2018-01" db="EMBL/GenBank/DDBJ databases">
        <title>Draft genome sequence of Streptomyces sp. 13K301.</title>
        <authorList>
            <person name="Sahin N."/>
            <person name="Saygin H."/>
            <person name="Ay H."/>
        </authorList>
    </citation>
    <scope>NUCLEOTIDE SEQUENCE [LARGE SCALE GENOMIC DNA]</scope>
    <source>
        <strain evidence="3 4">13K301</strain>
    </source>
</reference>
<organism evidence="3 4">
    <name type="scientific">Streptomyces cahuitamycinicus</name>
    <dbReference type="NCBI Taxonomy" id="2070367"/>
    <lineage>
        <taxon>Bacteria</taxon>
        <taxon>Bacillati</taxon>
        <taxon>Actinomycetota</taxon>
        <taxon>Actinomycetes</taxon>
        <taxon>Kitasatosporales</taxon>
        <taxon>Streptomycetaceae</taxon>
        <taxon>Streptomyces</taxon>
    </lineage>
</organism>
<keyword evidence="4" id="KW-1185">Reference proteome</keyword>
<evidence type="ECO:0000256" key="1">
    <source>
        <dbReference type="SAM" id="MobiDB-lite"/>
    </source>
</evidence>
<evidence type="ECO:0000256" key="2">
    <source>
        <dbReference type="SAM" id="SignalP"/>
    </source>
</evidence>